<feature type="domain" description="AAA+ ATPase" evidence="2">
    <location>
        <begin position="59"/>
        <end position="305"/>
    </location>
</feature>
<evidence type="ECO:0000259" key="2">
    <source>
        <dbReference type="SMART" id="SM00382"/>
    </source>
</evidence>
<feature type="compositionally biased region" description="Basic and acidic residues" evidence="1">
    <location>
        <begin position="378"/>
        <end position="388"/>
    </location>
</feature>
<dbReference type="AlphaFoldDB" id="A0A0P8C2N1"/>
<name>A0A0P8C2N1_9CYAN</name>
<feature type="region of interest" description="Disordered" evidence="1">
    <location>
        <begin position="373"/>
        <end position="399"/>
    </location>
</feature>
<comment type="caution">
    <text evidence="3">The sequence shown here is derived from an EMBL/GenBank/DDBJ whole genome shotgun (WGS) entry which is preliminary data.</text>
</comment>
<evidence type="ECO:0000313" key="3">
    <source>
        <dbReference type="EMBL" id="KPQ35621.1"/>
    </source>
</evidence>
<dbReference type="Proteomes" id="UP000050465">
    <property type="component" value="Unassembled WGS sequence"/>
</dbReference>
<protein>
    <submittedName>
        <fullName evidence="3">AAA ATPase domain</fullName>
    </submittedName>
</protein>
<accession>A0A0P8C2N1</accession>
<organism evidence="3 4">
    <name type="scientific">Phormidesmis priestleyi Ana</name>
    <dbReference type="NCBI Taxonomy" id="1666911"/>
    <lineage>
        <taxon>Bacteria</taxon>
        <taxon>Bacillati</taxon>
        <taxon>Cyanobacteriota</taxon>
        <taxon>Cyanophyceae</taxon>
        <taxon>Leptolyngbyales</taxon>
        <taxon>Leptolyngbyaceae</taxon>
        <taxon>Phormidesmis</taxon>
    </lineage>
</organism>
<dbReference type="InterPro" id="IPR027417">
    <property type="entry name" value="P-loop_NTPase"/>
</dbReference>
<dbReference type="Gene3D" id="3.40.50.300">
    <property type="entry name" value="P-loop containing nucleotide triphosphate hydrolases"/>
    <property type="match status" value="1"/>
</dbReference>
<dbReference type="SUPFAM" id="SSF52540">
    <property type="entry name" value="P-loop containing nucleoside triphosphate hydrolases"/>
    <property type="match status" value="1"/>
</dbReference>
<dbReference type="InterPro" id="IPR003593">
    <property type="entry name" value="AAA+_ATPase"/>
</dbReference>
<dbReference type="SMART" id="SM00382">
    <property type="entry name" value="AAA"/>
    <property type="match status" value="1"/>
</dbReference>
<evidence type="ECO:0000313" key="4">
    <source>
        <dbReference type="Proteomes" id="UP000050465"/>
    </source>
</evidence>
<proteinExistence type="predicted"/>
<reference evidence="3 4" key="1">
    <citation type="submission" date="2015-09" db="EMBL/GenBank/DDBJ databases">
        <title>Identification and resolution of microdiversity through metagenomic sequencing of parallel consortia.</title>
        <authorList>
            <person name="Nelson W.C."/>
            <person name="Romine M.F."/>
            <person name="Lindemann S.R."/>
        </authorList>
    </citation>
    <scope>NUCLEOTIDE SEQUENCE [LARGE SCALE GENOMIC DNA]</scope>
    <source>
        <strain evidence="3">Ana</strain>
    </source>
</reference>
<dbReference type="EMBL" id="LJZR01000011">
    <property type="protein sequence ID" value="KPQ35621.1"/>
    <property type="molecule type" value="Genomic_DNA"/>
</dbReference>
<evidence type="ECO:0000256" key="1">
    <source>
        <dbReference type="SAM" id="MobiDB-lite"/>
    </source>
</evidence>
<sequence length="684" mass="78077">MASLEQLVRKNLNPFDPTTFKPGNFWRDRQNVSHEVTSIHEHVVDSVEATLGLIERDRKTRSLMLLGDSGSGKSHLLGRIKTRLNDRACFAYIGPWPDSQFIWRHVLRQTVDSLMAIPEGRTEPQLIRWLKGLEFFQKQGLTARLLGERQVFIRDMRASFPTVYQGKEFFSAIYALLDPDLSMIAADWLRGEDLDDEDLQLLRVRRSIDSEDAAQKMMSNLGWIANSTQPVVLCFDNLDNVPDMPNGQSGIRAMFNVNTVLRNAGIRNFLVIVSLITSNWRLVEQQIDHADIARIDQQLQLRPITIDQATALWASRLAPIHKEAVPTPSSPIAPLTKHWLEYKYPGGKVLPRLALMLAEQLIRKFKHTGKLPEVPTKSVDDRRRRIEPKPSSSEESDRASFELMWQKEFKGVGEHLRRISQFSSPELIRRLQEALEALEVPKIERAILNSNAYCSYSLGYEHSERVCIVWTEDSNLRSFCDVMKACEKMVKAQTRDRIYLIRKEKLGTARNRGYQLLQTLFAGTKNSHLKPNLESVQYLETYHRMVNAAAGGELVIGTKTPHVKELQAFVRESKVFNNCELLQQLGIVKSDHPDGGSTKKKRLKDPQKLSDQDIAAAKRYVINLMTTQSLIGMQILVENIQEQVPAFESEDAVRLIHALCDTNRLQMLDPNAQPKDQLLCWVPS</sequence>
<gene>
    <name evidence="3" type="ORF">HLUCCA11_10245</name>
</gene>
<dbReference type="STRING" id="1666911.HLUCCA11_10245"/>